<sequence>VCFLKGDIEKAREHYLEAIDCDASSVEAIYNLGLANKKLGRLEESLDAFYKLQAILRNHPQVLIQIASIYEQLGDLYQALEWYVQTLSLVPSDPHLLQKLGEICDAQSDRQQAFQYHF</sequence>
<dbReference type="Gene3D" id="1.25.40.10">
    <property type="entry name" value="Tetratricopeptide repeat domain"/>
    <property type="match status" value="1"/>
</dbReference>
<dbReference type="GO" id="GO:0036064">
    <property type="term" value="C:ciliary basal body"/>
    <property type="evidence" value="ECO:0007669"/>
    <property type="project" value="TreeGrafter"/>
</dbReference>
<gene>
    <name evidence="2" type="ORF">NMOB1V02_LOCUS13565</name>
</gene>
<dbReference type="Pfam" id="PF13181">
    <property type="entry name" value="TPR_8"/>
    <property type="match status" value="1"/>
</dbReference>
<dbReference type="AlphaFoldDB" id="A0A7R9GKQ4"/>
<dbReference type="GO" id="GO:0005814">
    <property type="term" value="C:centriole"/>
    <property type="evidence" value="ECO:0007669"/>
    <property type="project" value="TreeGrafter"/>
</dbReference>
<dbReference type="InterPro" id="IPR019734">
    <property type="entry name" value="TPR_rpt"/>
</dbReference>
<evidence type="ECO:0000256" key="1">
    <source>
        <dbReference type="PROSITE-ProRule" id="PRU00339"/>
    </source>
</evidence>
<evidence type="ECO:0000313" key="3">
    <source>
        <dbReference type="Proteomes" id="UP000678499"/>
    </source>
</evidence>
<organism evidence="2">
    <name type="scientific">Notodromas monacha</name>
    <dbReference type="NCBI Taxonomy" id="399045"/>
    <lineage>
        <taxon>Eukaryota</taxon>
        <taxon>Metazoa</taxon>
        <taxon>Ecdysozoa</taxon>
        <taxon>Arthropoda</taxon>
        <taxon>Crustacea</taxon>
        <taxon>Oligostraca</taxon>
        <taxon>Ostracoda</taxon>
        <taxon>Podocopa</taxon>
        <taxon>Podocopida</taxon>
        <taxon>Cypridocopina</taxon>
        <taxon>Cypridoidea</taxon>
        <taxon>Cyprididae</taxon>
        <taxon>Notodromas</taxon>
    </lineage>
</organism>
<protein>
    <recommendedName>
        <fullName evidence="4">Tetratricopeptide repeat protein</fullName>
    </recommendedName>
</protein>
<evidence type="ECO:0008006" key="4">
    <source>
        <dbReference type="Google" id="ProtNLM"/>
    </source>
</evidence>
<feature type="non-terminal residue" evidence="2">
    <location>
        <position position="118"/>
    </location>
</feature>
<name>A0A7R9GKQ4_9CRUS</name>
<accession>A0A7R9GKQ4</accession>
<dbReference type="PROSITE" id="PS50005">
    <property type="entry name" value="TPR"/>
    <property type="match status" value="1"/>
</dbReference>
<dbReference type="PANTHER" id="PTHR44117">
    <property type="entry name" value="INTRAFLAGELLAR TRANSPORT PROTEIN 88 HOMOLOG"/>
    <property type="match status" value="1"/>
</dbReference>
<feature type="non-terminal residue" evidence="2">
    <location>
        <position position="1"/>
    </location>
</feature>
<dbReference type="InterPro" id="IPR011990">
    <property type="entry name" value="TPR-like_helical_dom_sf"/>
</dbReference>
<dbReference type="Proteomes" id="UP000678499">
    <property type="component" value="Unassembled WGS sequence"/>
</dbReference>
<dbReference type="PANTHER" id="PTHR44117:SF1">
    <property type="entry name" value="INTRAFLAGELLAR TRANSPORT PROTEIN 88 HOMOLOG"/>
    <property type="match status" value="1"/>
</dbReference>
<dbReference type="EMBL" id="OA915268">
    <property type="protein sequence ID" value="CAD7285963.1"/>
    <property type="molecule type" value="Genomic_DNA"/>
</dbReference>
<keyword evidence="3" id="KW-1185">Reference proteome</keyword>
<dbReference type="OrthoDB" id="1926212at2759"/>
<dbReference type="SUPFAM" id="SSF48452">
    <property type="entry name" value="TPR-like"/>
    <property type="match status" value="1"/>
</dbReference>
<reference evidence="2" key="1">
    <citation type="submission" date="2020-11" db="EMBL/GenBank/DDBJ databases">
        <authorList>
            <person name="Tran Van P."/>
        </authorList>
    </citation>
    <scope>NUCLEOTIDE SEQUENCE</scope>
</reference>
<dbReference type="GO" id="GO:0097730">
    <property type="term" value="C:non-motile cilium"/>
    <property type="evidence" value="ECO:0007669"/>
    <property type="project" value="TreeGrafter"/>
</dbReference>
<dbReference type="GO" id="GO:0042073">
    <property type="term" value="P:intraciliary transport"/>
    <property type="evidence" value="ECO:0007669"/>
    <property type="project" value="TreeGrafter"/>
</dbReference>
<dbReference type="GO" id="GO:0019894">
    <property type="term" value="F:kinesin binding"/>
    <property type="evidence" value="ECO:0007669"/>
    <property type="project" value="TreeGrafter"/>
</dbReference>
<dbReference type="EMBL" id="CAJPEX010033231">
    <property type="protein sequence ID" value="CAG0926115.1"/>
    <property type="molecule type" value="Genomic_DNA"/>
</dbReference>
<evidence type="ECO:0000313" key="2">
    <source>
        <dbReference type="EMBL" id="CAD7285963.1"/>
    </source>
</evidence>
<dbReference type="GO" id="GO:0097546">
    <property type="term" value="C:ciliary base"/>
    <property type="evidence" value="ECO:0007669"/>
    <property type="project" value="TreeGrafter"/>
</dbReference>
<feature type="repeat" description="TPR" evidence="1">
    <location>
        <begin position="60"/>
        <end position="93"/>
    </location>
</feature>
<keyword evidence="1" id="KW-0802">TPR repeat</keyword>
<dbReference type="SMART" id="SM00028">
    <property type="entry name" value="TPR"/>
    <property type="match status" value="2"/>
</dbReference>
<dbReference type="GO" id="GO:1905515">
    <property type="term" value="P:non-motile cilium assembly"/>
    <property type="evidence" value="ECO:0007669"/>
    <property type="project" value="TreeGrafter"/>
</dbReference>
<proteinExistence type="predicted"/>
<dbReference type="Pfam" id="PF13414">
    <property type="entry name" value="TPR_11"/>
    <property type="match status" value="1"/>
</dbReference>